<gene>
    <name evidence="2" type="ORF">BOX15_Mlig012718g1</name>
</gene>
<accession>A0A267EDY1</accession>
<sequence>MPGNPTRRARILVNTQERNNLRGLIHTQYPNTSFVTSTNENQFLEHYRVYFDKIENDIAMLRLVKKTIAKDRSILENQRQLEIERSLDVDVPEAPPTYEDAQQQAAQNQAAQDQAAQDQAAQNQAAQDQAAQDQDMSD</sequence>
<feature type="region of interest" description="Disordered" evidence="1">
    <location>
        <begin position="85"/>
        <end position="138"/>
    </location>
</feature>
<reference evidence="2 3" key="1">
    <citation type="submission" date="2017-06" db="EMBL/GenBank/DDBJ databases">
        <title>A platform for efficient transgenesis in Macrostomum lignano, a flatworm model organism for stem cell research.</title>
        <authorList>
            <person name="Berezikov E."/>
        </authorList>
    </citation>
    <scope>NUCLEOTIDE SEQUENCE [LARGE SCALE GENOMIC DNA]</scope>
    <source>
        <strain evidence="2">DV1</strain>
        <tissue evidence="2">Whole organism</tissue>
    </source>
</reference>
<evidence type="ECO:0000256" key="1">
    <source>
        <dbReference type="SAM" id="MobiDB-lite"/>
    </source>
</evidence>
<dbReference type="AlphaFoldDB" id="A0A267EDY1"/>
<keyword evidence="3" id="KW-1185">Reference proteome</keyword>
<proteinExistence type="predicted"/>
<dbReference type="Proteomes" id="UP000215902">
    <property type="component" value="Unassembled WGS sequence"/>
</dbReference>
<comment type="caution">
    <text evidence="2">The sequence shown here is derived from an EMBL/GenBank/DDBJ whole genome shotgun (WGS) entry which is preliminary data.</text>
</comment>
<dbReference type="EMBL" id="NIVC01002232">
    <property type="protein sequence ID" value="PAA59780.1"/>
    <property type="molecule type" value="Genomic_DNA"/>
</dbReference>
<evidence type="ECO:0000313" key="2">
    <source>
        <dbReference type="EMBL" id="PAA59780.1"/>
    </source>
</evidence>
<feature type="compositionally biased region" description="Low complexity" evidence="1">
    <location>
        <begin position="100"/>
        <end position="138"/>
    </location>
</feature>
<name>A0A267EDY1_9PLAT</name>
<organism evidence="2 3">
    <name type="scientific">Macrostomum lignano</name>
    <dbReference type="NCBI Taxonomy" id="282301"/>
    <lineage>
        <taxon>Eukaryota</taxon>
        <taxon>Metazoa</taxon>
        <taxon>Spiralia</taxon>
        <taxon>Lophotrochozoa</taxon>
        <taxon>Platyhelminthes</taxon>
        <taxon>Rhabditophora</taxon>
        <taxon>Macrostomorpha</taxon>
        <taxon>Macrostomida</taxon>
        <taxon>Macrostomidae</taxon>
        <taxon>Macrostomum</taxon>
    </lineage>
</organism>
<evidence type="ECO:0000313" key="3">
    <source>
        <dbReference type="Proteomes" id="UP000215902"/>
    </source>
</evidence>
<protein>
    <submittedName>
        <fullName evidence="2">Uncharacterized protein</fullName>
    </submittedName>
</protein>